<sequence>MATLSTNNPTMADVAKRLDPNGKVDLIVEILNQTNPVLQDMTAIEGNLPTGHRTTVRTGLPVPTWRKLYGGVQPNKSTTAQVTDNCGMLEAYAEVDKALADLNGNTAAFRLSEDRAQIEGMNQEVAQTLFYGNEGSAPAEFTGLSPRYNSLSAENKDNIIDAGGTGSDNTSAWLVVWGPNTCHSIYPKGSKAGLSIEDKGQVTIENADGNGGRMEGYRTHYKWDIGLTLRDWRYVARVANIDVSDLATSANAQALIRYMIMAAERIPQLGMGRAVWYMNRNLREKLRLGIVDKIANNLTWETVAGQRVMTFDGIPVQRTDALLNTESRVV</sequence>
<evidence type="ECO:0000313" key="1">
    <source>
        <dbReference type="EMBL" id="AWD90800.1"/>
    </source>
</evidence>
<keyword evidence="2" id="KW-1185">Reference proteome</keyword>
<reference evidence="1 2" key="2">
    <citation type="submission" date="2018-05" db="EMBL/GenBank/DDBJ databases">
        <title>Lysogenic conversion of Stenotrophomonas maltophilia by temperate phage DLP4.</title>
        <authorList>
            <person name="Dennis J."/>
            <person name="Stothard P."/>
        </authorList>
    </citation>
    <scope>NUCLEOTIDE SEQUENCE [LARGE SCALE GENOMIC DNA]</scope>
</reference>
<dbReference type="RefSeq" id="YP_009800748.1">
    <property type="nucleotide sequence ID" value="NC_047958.1"/>
</dbReference>
<dbReference type="EMBL" id="MH128984">
    <property type="protein sequence ID" value="AWD90800.1"/>
    <property type="molecule type" value="Genomic_DNA"/>
</dbReference>
<reference evidence="1 2" key="1">
    <citation type="submission" date="2018-03" db="EMBL/GenBank/DDBJ databases">
        <authorList>
            <person name="Keele B.F."/>
        </authorList>
    </citation>
    <scope>NUCLEOTIDE SEQUENCE [LARGE SCALE GENOMIC DNA]</scope>
</reference>
<dbReference type="Proteomes" id="UP000246280">
    <property type="component" value="Segment"/>
</dbReference>
<protein>
    <recommendedName>
        <fullName evidence="3">Major capsid protein</fullName>
    </recommendedName>
</protein>
<proteinExistence type="predicted"/>
<name>A0A2S1GN50_9CAUD</name>
<evidence type="ECO:0008006" key="3">
    <source>
        <dbReference type="Google" id="ProtNLM"/>
    </source>
</evidence>
<dbReference type="InterPro" id="IPR048813">
    <property type="entry name" value="GP7-like"/>
</dbReference>
<evidence type="ECO:0000313" key="2">
    <source>
        <dbReference type="Proteomes" id="UP000246280"/>
    </source>
</evidence>
<dbReference type="NCBIfam" id="NF045672">
    <property type="entry name" value="MCP_gp7_epsi_15"/>
    <property type="match status" value="1"/>
</dbReference>
<dbReference type="KEGG" id="vg:54991251"/>
<organism evidence="1 2">
    <name type="scientific">Burkholderia phage vB_BmuP_KL4</name>
    <dbReference type="NCBI Taxonomy" id="2115967"/>
    <lineage>
        <taxon>Viruses</taxon>
        <taxon>Duplodnaviria</taxon>
        <taxon>Heunggongvirae</taxon>
        <taxon>Uroviricota</taxon>
        <taxon>Caudoviricetes</taxon>
        <taxon>Kelquatrovirus</taxon>
        <taxon>Kelquatrovirus KL4</taxon>
    </lineage>
</organism>
<accession>A0A2S1GN50</accession>
<dbReference type="Pfam" id="PF20911">
    <property type="entry name" value="GP7"/>
    <property type="match status" value="1"/>
</dbReference>
<dbReference type="GeneID" id="54991251"/>